<reference evidence="1" key="1">
    <citation type="submission" date="2022-06" db="EMBL/GenBank/DDBJ databases">
        <title>Aeoliella straminimaris, a novel planctomycete from sediments.</title>
        <authorList>
            <person name="Vitorino I.R."/>
            <person name="Lage O.M."/>
        </authorList>
    </citation>
    <scope>NUCLEOTIDE SEQUENCE</scope>
    <source>
        <strain evidence="1">ICT_H6.2</strain>
    </source>
</reference>
<dbReference type="AlphaFoldDB" id="A0A9X2JE31"/>
<organism evidence="1 2">
    <name type="scientific">Aeoliella straminimaris</name>
    <dbReference type="NCBI Taxonomy" id="2954799"/>
    <lineage>
        <taxon>Bacteria</taxon>
        <taxon>Pseudomonadati</taxon>
        <taxon>Planctomycetota</taxon>
        <taxon>Planctomycetia</taxon>
        <taxon>Pirellulales</taxon>
        <taxon>Lacipirellulaceae</taxon>
        <taxon>Aeoliella</taxon>
    </lineage>
</organism>
<evidence type="ECO:0000313" key="1">
    <source>
        <dbReference type="EMBL" id="MCO6042550.1"/>
    </source>
</evidence>
<sequence length="689" mass="71220">MVASSASAEIKTLINGGANVPWTDGASWSPAGAPGLADVARLGVLPATHNSNVLVENNQAVGALEVLNGASLYVNQPGALAIGGNATVSGEGSRLLVQRLAGFGMSANNILVSDGAHFDIANGAEVIVYDTLNIHAQSRMRARGVVECLDNSGVALINDGLIATSPGFGGLVLNQGGDAPMDLDGNTGYGVLQVDGGNSIFGQDQLTVNGTHLRDNFSGTIEMATASILTMNLSNGWTADANSVINITSRTENSDGIATIEGSHASLGGAVNLVNGFSGLGDPVHFESEATILDTAVFNLDPDNDLLFQSAVAVQGGTFNTHSNLSVDGAVRFNGETTWTGATQINGIALQNGDATVNGITSITAGVFDMDGGGGTTWDINHFFTVTAESLDSTLSNTFDGVLQLDSPFSNLNVQLTGSFDKWTMNGEMDLAAGLGPLGAERLDGAPVRITGELNSTGRVRIAANAEFAPSAELNFANSDTALMMQAETLVEAGTSFDGAGALHNLATGYMRLADGVNMGNINLVNSGLLEIGNSPGTISVPEFTNTAEGNWLVEIGGHVAGSEYDLLLAGDANLDGLIDVSLIDAGDGLFLPEIGDAFTVLTSLEEILGEFQHDPVSFANGQAFHWQVLYDPHSVTLQLVDITTEVPEPSSIAFALLGLVGLALVRSSRLRQRGGRRAVKFDGKQQAS</sequence>
<protein>
    <submittedName>
        <fullName evidence="1">PEP-CTERM sorting domain-containing protein</fullName>
    </submittedName>
</protein>
<gene>
    <name evidence="1" type="ORF">NG895_01390</name>
</gene>
<name>A0A9X2JE31_9BACT</name>
<keyword evidence="2" id="KW-1185">Reference proteome</keyword>
<evidence type="ECO:0000313" key="2">
    <source>
        <dbReference type="Proteomes" id="UP001155241"/>
    </source>
</evidence>
<proteinExistence type="predicted"/>
<dbReference type="Proteomes" id="UP001155241">
    <property type="component" value="Unassembled WGS sequence"/>
</dbReference>
<comment type="caution">
    <text evidence="1">The sequence shown here is derived from an EMBL/GenBank/DDBJ whole genome shotgun (WGS) entry which is preliminary data.</text>
</comment>
<dbReference type="EMBL" id="JAMXLR010000006">
    <property type="protein sequence ID" value="MCO6042550.1"/>
    <property type="molecule type" value="Genomic_DNA"/>
</dbReference>
<accession>A0A9X2JE31</accession>